<sequence>MLDSEVRVGEVPPAFQVLQDALLLNFPTWTQVILTFKYKQNPSCSSNRSRLLLLRKKPDSNTIHYFAHKKILQEFSFISFGGVNFQGLNNRVLKVVIAEITKIS</sequence>
<accession>A0ABV0YDB1</accession>
<comment type="caution">
    <text evidence="1">The sequence shown here is derived from an EMBL/GenBank/DDBJ whole genome shotgun (WGS) entry which is preliminary data.</text>
</comment>
<evidence type="ECO:0000313" key="1">
    <source>
        <dbReference type="EMBL" id="MEQ2291808.1"/>
    </source>
</evidence>
<dbReference type="Proteomes" id="UP001469553">
    <property type="component" value="Unassembled WGS sequence"/>
</dbReference>
<name>A0ABV0YDB1_9TELE</name>
<evidence type="ECO:0000313" key="2">
    <source>
        <dbReference type="Proteomes" id="UP001469553"/>
    </source>
</evidence>
<protein>
    <submittedName>
        <fullName evidence="1">Uncharacterized protein</fullName>
    </submittedName>
</protein>
<keyword evidence="2" id="KW-1185">Reference proteome</keyword>
<dbReference type="EMBL" id="JAHRIP010029442">
    <property type="protein sequence ID" value="MEQ2291808.1"/>
    <property type="molecule type" value="Genomic_DNA"/>
</dbReference>
<gene>
    <name evidence="1" type="ORF">AMECASPLE_016727</name>
</gene>
<organism evidence="1 2">
    <name type="scientific">Ameca splendens</name>
    <dbReference type="NCBI Taxonomy" id="208324"/>
    <lineage>
        <taxon>Eukaryota</taxon>
        <taxon>Metazoa</taxon>
        <taxon>Chordata</taxon>
        <taxon>Craniata</taxon>
        <taxon>Vertebrata</taxon>
        <taxon>Euteleostomi</taxon>
        <taxon>Actinopterygii</taxon>
        <taxon>Neopterygii</taxon>
        <taxon>Teleostei</taxon>
        <taxon>Neoteleostei</taxon>
        <taxon>Acanthomorphata</taxon>
        <taxon>Ovalentaria</taxon>
        <taxon>Atherinomorphae</taxon>
        <taxon>Cyprinodontiformes</taxon>
        <taxon>Goodeidae</taxon>
        <taxon>Ameca</taxon>
    </lineage>
</organism>
<proteinExistence type="predicted"/>
<reference evidence="1 2" key="1">
    <citation type="submission" date="2021-06" db="EMBL/GenBank/DDBJ databases">
        <authorList>
            <person name="Palmer J.M."/>
        </authorList>
    </citation>
    <scope>NUCLEOTIDE SEQUENCE [LARGE SCALE GENOMIC DNA]</scope>
    <source>
        <strain evidence="1 2">AS_MEX2019</strain>
        <tissue evidence="1">Muscle</tissue>
    </source>
</reference>